<reference evidence="2" key="1">
    <citation type="journal article" date="2021" name="J Fungi (Basel)">
        <title>Virulence traits and population genomics of the black yeast Aureobasidium melanogenum.</title>
        <authorList>
            <person name="Cernosa A."/>
            <person name="Sun X."/>
            <person name="Gostincar C."/>
            <person name="Fang C."/>
            <person name="Gunde-Cimerman N."/>
            <person name="Song Z."/>
        </authorList>
    </citation>
    <scope>NUCLEOTIDE SEQUENCE</scope>
    <source>
        <strain evidence="2">EXF-8016</strain>
    </source>
</reference>
<comment type="caution">
    <text evidence="2">The sequence shown here is derived from an EMBL/GenBank/DDBJ whole genome shotgun (WGS) entry which is preliminary data.</text>
</comment>
<evidence type="ECO:0000313" key="2">
    <source>
        <dbReference type="EMBL" id="KAH0220338.1"/>
    </source>
</evidence>
<organism evidence="2 3">
    <name type="scientific">Aureobasidium melanogenum</name>
    <name type="common">Aureobasidium pullulans var. melanogenum</name>
    <dbReference type="NCBI Taxonomy" id="46634"/>
    <lineage>
        <taxon>Eukaryota</taxon>
        <taxon>Fungi</taxon>
        <taxon>Dikarya</taxon>
        <taxon>Ascomycota</taxon>
        <taxon>Pezizomycotina</taxon>
        <taxon>Dothideomycetes</taxon>
        <taxon>Dothideomycetidae</taxon>
        <taxon>Dothideales</taxon>
        <taxon>Saccotheciaceae</taxon>
        <taxon>Aureobasidium</taxon>
    </lineage>
</organism>
<dbReference type="Proteomes" id="UP000767238">
    <property type="component" value="Unassembled WGS sequence"/>
</dbReference>
<evidence type="ECO:0000256" key="1">
    <source>
        <dbReference type="SAM" id="MobiDB-lite"/>
    </source>
</evidence>
<protein>
    <submittedName>
        <fullName evidence="2">Uncharacterized protein</fullName>
    </submittedName>
</protein>
<feature type="region of interest" description="Disordered" evidence="1">
    <location>
        <begin position="32"/>
        <end position="59"/>
    </location>
</feature>
<dbReference type="OrthoDB" id="10280713at2759"/>
<dbReference type="AlphaFoldDB" id="A0A9P8K7Z6"/>
<feature type="compositionally biased region" description="Basic and acidic residues" evidence="1">
    <location>
        <begin position="34"/>
        <end position="49"/>
    </location>
</feature>
<dbReference type="EMBL" id="JAHFYH010000038">
    <property type="protein sequence ID" value="KAH0220338.1"/>
    <property type="molecule type" value="Genomic_DNA"/>
</dbReference>
<proteinExistence type="predicted"/>
<feature type="non-terminal residue" evidence="2">
    <location>
        <position position="213"/>
    </location>
</feature>
<accession>A0A9P8K7Z6</accession>
<sequence>MWENEKPRLLLKAQYLHNYLLLSKDFESLQTQARSEETPLGKPYAEDRSKKRRRRTSNDRTRATFVLDHMVSVMCPQGATNKQKKEAKDRLTRDRDMANNVACFVKVFGIGILPLMFNSAWRSAFPQFKAESLEPCLRQLNEREPALKAIAEFVNANFYAYIQGRGRIPQRPVVGVGLKHRERAGFTVMELFNRPCQDLQQHEPVFNVFGEND</sequence>
<reference evidence="2" key="2">
    <citation type="submission" date="2021-08" db="EMBL/GenBank/DDBJ databases">
        <authorList>
            <person name="Gostincar C."/>
            <person name="Sun X."/>
            <person name="Song Z."/>
            <person name="Gunde-Cimerman N."/>
        </authorList>
    </citation>
    <scope>NUCLEOTIDE SEQUENCE</scope>
    <source>
        <strain evidence="2">EXF-8016</strain>
    </source>
</reference>
<evidence type="ECO:0000313" key="3">
    <source>
        <dbReference type="Proteomes" id="UP000767238"/>
    </source>
</evidence>
<name>A0A9P8K7Z6_AURME</name>
<gene>
    <name evidence="2" type="ORF">KCV03_g5637</name>
</gene>